<name>A0A6N9T1U4_9HYPH</name>
<feature type="domain" description="Abortive phage infection protein C-terminal" evidence="1">
    <location>
        <begin position="261"/>
        <end position="517"/>
    </location>
</feature>
<comment type="caution">
    <text evidence="2">The sequence shown here is derived from an EMBL/GenBank/DDBJ whole genome shotgun (WGS) entry which is preliminary data.</text>
</comment>
<proteinExistence type="predicted"/>
<dbReference type="Pfam" id="PF10592">
    <property type="entry name" value="AIPR"/>
    <property type="match status" value="1"/>
</dbReference>
<sequence>MNPVIRAQLREFAKAHSIEIYSLEKQFEIYSVFSVLSGLLGENIDPYDVHLEGDEFGVDGIAILIQGESVINRQEAKEKLESINNPIIEFIFFQAKTSTSYDYGDISKFFDAITGFFDESLIGESDTVDDLIGAMHEIYERGVGKRNPKISCFYVATGNYEEPSRIEKLRTAFRGQLEEQNIFDTNSIVIEMVGARDLQRWYRAATTAVEVEIDFPRNVVMPSNEHVEEAYIGYIDAKNLLALYVVKDTDDDTVKINKSVFFDNIRDYDAKSKINISIKESVQSGGGAEFVFRNNGITVVSKNIDRTGDRFKLEDFQIVNGCQTSNIIFDLVYGNEAGDPKENQELTGSIQVPLRLIGSKDDEFVSSIIVGANRQNPVRDEQFWALRPFMKNFEEYCRSLDAEEIIYFERRDNQYRNQDIERTRIMQPSVLMKAVAACLLFQPQRAARDYRGILSEYDKVIFLDDQDVRIYHAVAYLYYRLEFLWRNQRIDNGYKTFRYYILAGIGLKLSEGENTLTMKKGKLTTLATSFISLCKDEDRLKSAVTSVVGVVQERLLEMSVSSQERIRDTIRSETFAVQFKQNLMSKQK</sequence>
<organism evidence="2 3">
    <name type="scientific">Jiella pacifica</name>
    <dbReference type="NCBI Taxonomy" id="2696469"/>
    <lineage>
        <taxon>Bacteria</taxon>
        <taxon>Pseudomonadati</taxon>
        <taxon>Pseudomonadota</taxon>
        <taxon>Alphaproteobacteria</taxon>
        <taxon>Hyphomicrobiales</taxon>
        <taxon>Aurantimonadaceae</taxon>
        <taxon>Jiella</taxon>
    </lineage>
</organism>
<gene>
    <name evidence="2" type="ORF">GTK09_12010</name>
</gene>
<dbReference type="InterPro" id="IPR018891">
    <property type="entry name" value="AIPR_C"/>
</dbReference>
<evidence type="ECO:0000313" key="3">
    <source>
        <dbReference type="Proteomes" id="UP000469011"/>
    </source>
</evidence>
<keyword evidence="3" id="KW-1185">Reference proteome</keyword>
<evidence type="ECO:0000259" key="1">
    <source>
        <dbReference type="Pfam" id="PF10592"/>
    </source>
</evidence>
<protein>
    <recommendedName>
        <fullName evidence="1">Abortive phage infection protein C-terminal domain-containing protein</fullName>
    </recommendedName>
</protein>
<accession>A0A6N9T1U4</accession>
<dbReference type="Proteomes" id="UP000469011">
    <property type="component" value="Unassembled WGS sequence"/>
</dbReference>
<dbReference type="EMBL" id="JAAAMG010000008">
    <property type="protein sequence ID" value="NDW05151.1"/>
    <property type="molecule type" value="Genomic_DNA"/>
</dbReference>
<evidence type="ECO:0000313" key="2">
    <source>
        <dbReference type="EMBL" id="NDW05151.1"/>
    </source>
</evidence>
<dbReference type="AlphaFoldDB" id="A0A6N9T1U4"/>
<dbReference type="RefSeq" id="WP_163463396.1">
    <property type="nucleotide sequence ID" value="NZ_JAAAMG010000008.1"/>
</dbReference>
<reference evidence="2 3" key="1">
    <citation type="submission" date="2020-01" db="EMBL/GenBank/DDBJ databases">
        <title>Jiella pacifica sp. nov.</title>
        <authorList>
            <person name="Xue Z."/>
            <person name="Zhu S."/>
            <person name="Chen J."/>
            <person name="Yang J."/>
        </authorList>
    </citation>
    <scope>NUCLEOTIDE SEQUENCE [LARGE SCALE GENOMIC DNA]</scope>
    <source>
        <strain evidence="2 3">40Bstr34</strain>
    </source>
</reference>